<organism evidence="2 3">
    <name type="scientific">Lentinus tigrinus ALCF2SS1-6</name>
    <dbReference type="NCBI Taxonomy" id="1328759"/>
    <lineage>
        <taxon>Eukaryota</taxon>
        <taxon>Fungi</taxon>
        <taxon>Dikarya</taxon>
        <taxon>Basidiomycota</taxon>
        <taxon>Agaricomycotina</taxon>
        <taxon>Agaricomycetes</taxon>
        <taxon>Polyporales</taxon>
        <taxon>Polyporaceae</taxon>
        <taxon>Lentinus</taxon>
    </lineage>
</organism>
<keyword evidence="3" id="KW-1185">Reference proteome</keyword>
<dbReference type="Proteomes" id="UP000313359">
    <property type="component" value="Unassembled WGS sequence"/>
</dbReference>
<feature type="chain" id="PRO_5023057033" description="Secreted protein" evidence="1">
    <location>
        <begin position="30"/>
        <end position="100"/>
    </location>
</feature>
<reference evidence="2" key="1">
    <citation type="journal article" date="2018" name="Genome Biol. Evol.">
        <title>Genomics and development of Lentinus tigrinus, a white-rot wood-decaying mushroom with dimorphic fruiting bodies.</title>
        <authorList>
            <person name="Wu B."/>
            <person name="Xu Z."/>
            <person name="Knudson A."/>
            <person name="Carlson A."/>
            <person name="Chen N."/>
            <person name="Kovaka S."/>
            <person name="LaButti K."/>
            <person name="Lipzen A."/>
            <person name="Pennachio C."/>
            <person name="Riley R."/>
            <person name="Schakwitz W."/>
            <person name="Umezawa K."/>
            <person name="Ohm R.A."/>
            <person name="Grigoriev I.V."/>
            <person name="Nagy L.G."/>
            <person name="Gibbons J."/>
            <person name="Hibbett D."/>
        </authorList>
    </citation>
    <scope>NUCLEOTIDE SEQUENCE [LARGE SCALE GENOMIC DNA]</scope>
    <source>
        <strain evidence="2">ALCF2SS1-6</strain>
    </source>
</reference>
<gene>
    <name evidence="2" type="ORF">L227DRAFT_325175</name>
</gene>
<protein>
    <recommendedName>
        <fullName evidence="4">Secreted protein</fullName>
    </recommendedName>
</protein>
<accession>A0A5C2SMD9</accession>
<feature type="signal peptide" evidence="1">
    <location>
        <begin position="1"/>
        <end position="29"/>
    </location>
</feature>
<dbReference type="AlphaFoldDB" id="A0A5C2SMD9"/>
<dbReference type="EMBL" id="ML122254">
    <property type="protein sequence ID" value="RPD64327.1"/>
    <property type="molecule type" value="Genomic_DNA"/>
</dbReference>
<proteinExistence type="predicted"/>
<evidence type="ECO:0000313" key="2">
    <source>
        <dbReference type="EMBL" id="RPD64327.1"/>
    </source>
</evidence>
<evidence type="ECO:0000256" key="1">
    <source>
        <dbReference type="SAM" id="SignalP"/>
    </source>
</evidence>
<evidence type="ECO:0008006" key="4">
    <source>
        <dbReference type="Google" id="ProtNLM"/>
    </source>
</evidence>
<keyword evidence="1" id="KW-0732">Signal</keyword>
<name>A0A5C2SMD9_9APHY</name>
<sequence>MHPRAHPTTQNWCLSVAFCFHIMLDSAACVRCSLPPACLMTHHTSSIIIAFLLSVSRAYPLTQSHIPISSSYPISRIFPHPTLLRMYASTTCNTVNHRCD</sequence>
<evidence type="ECO:0000313" key="3">
    <source>
        <dbReference type="Proteomes" id="UP000313359"/>
    </source>
</evidence>